<name>A0A1J4JMU9_9EUKA</name>
<dbReference type="PANTHER" id="PTHR12195">
    <property type="entry name" value="CYTOPLASMIC FMR1-INTERACTING PROTEIN-RELATED"/>
    <property type="match status" value="1"/>
</dbReference>
<accession>A0A1J4JMU9</accession>
<dbReference type="GO" id="GO:0030833">
    <property type="term" value="P:regulation of actin filament polymerization"/>
    <property type="evidence" value="ECO:0007669"/>
    <property type="project" value="InterPro"/>
</dbReference>
<evidence type="ECO:0008006" key="3">
    <source>
        <dbReference type="Google" id="ProtNLM"/>
    </source>
</evidence>
<evidence type="ECO:0000313" key="2">
    <source>
        <dbReference type="Proteomes" id="UP000179807"/>
    </source>
</evidence>
<organism evidence="1 2">
    <name type="scientific">Tritrichomonas foetus</name>
    <dbReference type="NCBI Taxonomy" id="1144522"/>
    <lineage>
        <taxon>Eukaryota</taxon>
        <taxon>Metamonada</taxon>
        <taxon>Parabasalia</taxon>
        <taxon>Tritrichomonadida</taxon>
        <taxon>Tritrichomonadidae</taxon>
        <taxon>Tritrichomonas</taxon>
    </lineage>
</organism>
<proteinExistence type="predicted"/>
<evidence type="ECO:0000313" key="1">
    <source>
        <dbReference type="EMBL" id="OHS98859.1"/>
    </source>
</evidence>
<dbReference type="RefSeq" id="XP_068351996.1">
    <property type="nucleotide sequence ID" value="XM_068509885.1"/>
</dbReference>
<comment type="caution">
    <text evidence="1">The sequence shown here is derived from an EMBL/GenBank/DDBJ whole genome shotgun (WGS) entry which is preliminary data.</text>
</comment>
<dbReference type="InterPro" id="IPR008081">
    <property type="entry name" value="Cytoplasmic_FMR1-int"/>
</dbReference>
<dbReference type="GO" id="GO:0031267">
    <property type="term" value="F:small GTPase binding"/>
    <property type="evidence" value="ECO:0007669"/>
    <property type="project" value="InterPro"/>
</dbReference>
<dbReference type="GeneID" id="94844589"/>
<protein>
    <recommendedName>
        <fullName evidence="3">CYRIA/CYRIB Rac1 binding domain-containing protein</fullName>
    </recommendedName>
</protein>
<reference evidence="1" key="1">
    <citation type="submission" date="2016-10" db="EMBL/GenBank/DDBJ databases">
        <authorList>
            <person name="Benchimol M."/>
            <person name="Almeida L.G."/>
            <person name="Vasconcelos A.T."/>
            <person name="Perreira-Neves A."/>
            <person name="Rosa I.A."/>
            <person name="Tasca T."/>
            <person name="Bogo M.R."/>
            <person name="de Souza W."/>
        </authorList>
    </citation>
    <scope>NUCLEOTIDE SEQUENCE [LARGE SCALE GENOMIC DNA]</scope>
    <source>
        <strain evidence="1">K</strain>
    </source>
</reference>
<dbReference type="OrthoDB" id="10265867at2759"/>
<dbReference type="EMBL" id="MLAK01001036">
    <property type="protein sequence ID" value="OHS98859.1"/>
    <property type="molecule type" value="Genomic_DNA"/>
</dbReference>
<sequence>MRTRARTGAIQREQKETIDLLEIKFADGNPNSAPMTSFFRLPNETCSDHGLYLSSGLSATTNMIEINKIEEKIKTLDDLIAKFYSRRAIMSTIHKHVLENPERAKEIAAIAVKQYDSLPTTVALSIDQINQSIKHIVTIFTNSEIWSRGLYSDELLFTICSLIHRIFVLDKIKTVKNSIKNDINAINQLALLNSASSQNAVDQTMISWLNDKEAVDKKMNESFKNLPNELFNQITSIFYSFISRLLNKSHLLLPQDNYVLRISLAFFIIRNPNGIPQNELSNIISLFAQVPIIPLFCEFSFNIIPYLTKSSYFKGSLSITPKEINPKDQILDRRQQFSEISMKLKKLCSSQQHSQIFTREETVQIVSDAIQLISSTTNLLREQYAQKLEQPPTEPQSMKPYERSVRFGYTIHHGELKTVLQLLSLCRELNDMIRLSIPTLYPKLCVSIQQMFQDFIKNGLEYVHSHAKHGKKAVWELIEAIRNISGDWNPGEDPTIAKKVGSETKDRSIPVRTAAPSPQLIEFVRIQVSHMITPECDFMNATGKYSKLGNAYGDSNSEKKLNDFLLLSSNWVQLLSLDQTLAIAADQSAFYFKEVQLDLNNSVQFPVKSSIPFILCQFALDSYIQPEITDILFYPLSIYDDAANVALNCFKSKLMFDEIKAEARVALSTLSVLIGEFTFNAYETFCALKQLPEKVISNLKQTHARHWPNSQAYRLRTLLQQNRYYLLSKQISLKSLIAPRIDQEVNNTIQKLYDISREFGLSASLAVDYVVNIVKETHRILIEQGLPLMPFQDIVEVAKENKSLESFNSNYFKDILQHLTHVLIRTYSLAVAPIRFIPPKKIQLPAENLGKHALGKILKDALDNTVSFVTVYHFSTFIRNISDGSVVLLAKSIQNNISRSFYYFLNFYTNIKTKLTRIHDATFGTPSHEAFTRYEGAYKYFLNNKEVASLIRSMQILGNTFAVAEVLDQALSIKKFNVIEVMNYLRSVNENGKPLNEIENLFDKQFQEAMKIITSSNKQPNNTANSHNEVNLSHFLLDVALSTFINEFDKINRDVFYEEEPNISNFSVNNGFACVWSVLEFIFCFMESKREGEEISGLVKYGQGVILCASLILLLTDQVKLSNLFCIGKKLQRHKTTDMTGIEDKQMNRFLSVSQFERSVIEWGLQFFQPHIHKLRK</sequence>
<dbReference type="Pfam" id="PF05994">
    <property type="entry name" value="FragX_IP"/>
    <property type="match status" value="1"/>
</dbReference>
<keyword evidence="2" id="KW-1185">Reference proteome</keyword>
<dbReference type="VEuPathDB" id="TrichDB:TRFO_34809"/>
<dbReference type="PIRSF" id="PIRSF008153">
    <property type="entry name" value="FMR1_interacting"/>
    <property type="match status" value="1"/>
</dbReference>
<dbReference type="AlphaFoldDB" id="A0A1J4JMU9"/>
<gene>
    <name evidence="1" type="ORF">TRFO_34809</name>
</gene>
<dbReference type="Proteomes" id="UP000179807">
    <property type="component" value="Unassembled WGS sequence"/>
</dbReference>